<comment type="pathway">
    <text evidence="6">Cofactor biosynthesis; ubiquinone biosynthesis.</text>
</comment>
<gene>
    <name evidence="8" type="ORF">CBR_g38753</name>
</gene>
<feature type="compositionally biased region" description="Acidic residues" evidence="7">
    <location>
        <begin position="148"/>
        <end position="167"/>
    </location>
</feature>
<feature type="compositionally biased region" description="Gly residues" evidence="7">
    <location>
        <begin position="468"/>
        <end position="506"/>
    </location>
</feature>
<dbReference type="PANTHER" id="PTHR12922">
    <property type="entry name" value="UBIQUINONE BIOSYNTHESIS PROTEIN"/>
    <property type="match status" value="1"/>
</dbReference>
<protein>
    <recommendedName>
        <fullName evidence="6">Ubiquinone biosynthesis protein COQ4 homolog, mitochondrial</fullName>
    </recommendedName>
    <alternativeName>
        <fullName evidence="6">4-hydroxy-3-methoxy-5-polyprenylbenzoate decarboxylase</fullName>
        <ecNumber evidence="6">4.1.1.130</ecNumber>
    </alternativeName>
    <alternativeName>
        <fullName evidence="6">Coenzyme Q biosynthesis protein 4 homolog</fullName>
    </alternativeName>
</protein>
<dbReference type="STRING" id="69332.A0A388LQD5"/>
<dbReference type="GO" id="GO:0031314">
    <property type="term" value="C:extrinsic component of mitochondrial inner membrane"/>
    <property type="evidence" value="ECO:0007669"/>
    <property type="project" value="UniProtKB-UniRule"/>
</dbReference>
<keyword evidence="1 6" id="KW-0831">Ubiquinone biosynthesis</keyword>
<feature type="region of interest" description="Disordered" evidence="7">
    <location>
        <begin position="757"/>
        <end position="787"/>
    </location>
</feature>
<evidence type="ECO:0000313" key="8">
    <source>
        <dbReference type="EMBL" id="GBG84469.1"/>
    </source>
</evidence>
<feature type="compositionally biased region" description="Basic and acidic residues" evidence="7">
    <location>
        <begin position="250"/>
        <end position="272"/>
    </location>
</feature>
<feature type="compositionally biased region" description="Polar residues" evidence="7">
    <location>
        <begin position="446"/>
        <end position="459"/>
    </location>
</feature>
<feature type="binding site" evidence="6">
    <location>
        <position position="917"/>
    </location>
    <ligand>
        <name>Zn(2+)</name>
        <dbReference type="ChEBI" id="CHEBI:29105"/>
    </ligand>
</feature>
<feature type="binding site" evidence="6">
    <location>
        <position position="913"/>
    </location>
    <ligand>
        <name>Zn(2+)</name>
        <dbReference type="ChEBI" id="CHEBI:29105"/>
    </ligand>
</feature>
<feature type="compositionally biased region" description="Acidic residues" evidence="7">
    <location>
        <begin position="127"/>
        <end position="136"/>
    </location>
</feature>
<feature type="compositionally biased region" description="Basic and acidic residues" evidence="7">
    <location>
        <begin position="318"/>
        <end position="330"/>
    </location>
</feature>
<keyword evidence="5 6" id="KW-0456">Lyase</keyword>
<dbReference type="UniPathway" id="UPA00232"/>
<dbReference type="Gramene" id="GBG84469">
    <property type="protein sequence ID" value="GBG84469"/>
    <property type="gene ID" value="CBR_g38753"/>
</dbReference>
<feature type="region of interest" description="Disordered" evidence="7">
    <location>
        <begin position="102"/>
        <end position="349"/>
    </location>
</feature>
<dbReference type="PANTHER" id="PTHR12922:SF7">
    <property type="entry name" value="UBIQUINONE BIOSYNTHESIS PROTEIN COQ4 HOMOLOG, MITOCHONDRIAL"/>
    <property type="match status" value="1"/>
</dbReference>
<feature type="region of interest" description="Disordered" evidence="7">
    <location>
        <begin position="390"/>
        <end position="534"/>
    </location>
</feature>
<evidence type="ECO:0000256" key="5">
    <source>
        <dbReference type="ARBA" id="ARBA00023239"/>
    </source>
</evidence>
<feature type="compositionally biased region" description="Acidic residues" evidence="7">
    <location>
        <begin position="407"/>
        <end position="435"/>
    </location>
</feature>
<feature type="compositionally biased region" description="Gly residues" evidence="7">
    <location>
        <begin position="331"/>
        <end position="340"/>
    </location>
</feature>
<keyword evidence="4 6" id="KW-0472">Membrane</keyword>
<dbReference type="InterPro" id="IPR027540">
    <property type="entry name" value="Coq4_euk"/>
</dbReference>
<keyword evidence="6" id="KW-0862">Zinc</keyword>
<feature type="binding site" evidence="6">
    <location>
        <position position="914"/>
    </location>
    <ligand>
        <name>Zn(2+)</name>
        <dbReference type="ChEBI" id="CHEBI:29105"/>
    </ligand>
</feature>
<evidence type="ECO:0000256" key="3">
    <source>
        <dbReference type="ARBA" id="ARBA00023128"/>
    </source>
</evidence>
<evidence type="ECO:0000256" key="4">
    <source>
        <dbReference type="ARBA" id="ARBA00023136"/>
    </source>
</evidence>
<dbReference type="InterPro" id="IPR007715">
    <property type="entry name" value="Coq4"/>
</dbReference>
<comment type="catalytic activity">
    <reaction evidence="6">
        <text>a 4-hydroxy-3-methoxy-5-(all-trans-polyprenyl)benzoate + H(+) = a 2-methoxy-6-(all-trans-polyprenyl)phenol + CO2</text>
        <dbReference type="Rhea" id="RHEA:81179"/>
        <dbReference type="Rhea" id="RHEA-COMP:9551"/>
        <dbReference type="Rhea" id="RHEA-COMP:10931"/>
        <dbReference type="ChEBI" id="CHEBI:15378"/>
        <dbReference type="ChEBI" id="CHEBI:16526"/>
        <dbReference type="ChEBI" id="CHEBI:62731"/>
        <dbReference type="ChEBI" id="CHEBI:84443"/>
        <dbReference type="EC" id="4.1.1.130"/>
    </reaction>
</comment>
<feature type="compositionally biased region" description="Basic residues" evidence="7">
    <location>
        <begin position="307"/>
        <end position="317"/>
    </location>
</feature>
<comment type="subunit">
    <text evidence="6">Component of a multi-subunit COQ enzyme complex.</text>
</comment>
<evidence type="ECO:0000256" key="1">
    <source>
        <dbReference type="ARBA" id="ARBA00022688"/>
    </source>
</evidence>
<dbReference type="Pfam" id="PF05019">
    <property type="entry name" value="Coq4"/>
    <property type="match status" value="1"/>
</dbReference>
<evidence type="ECO:0000313" key="9">
    <source>
        <dbReference type="Proteomes" id="UP000265515"/>
    </source>
</evidence>
<keyword evidence="9" id="KW-1185">Reference proteome</keyword>
<keyword evidence="2 6" id="KW-0999">Mitochondrion inner membrane</keyword>
<dbReference type="EC" id="4.1.1.130" evidence="6"/>
<comment type="caution">
    <text evidence="8">The sequence shown here is derived from an EMBL/GenBank/DDBJ whole genome shotgun (WGS) entry which is preliminary data.</text>
</comment>
<evidence type="ECO:0000256" key="2">
    <source>
        <dbReference type="ARBA" id="ARBA00022792"/>
    </source>
</evidence>
<comment type="cofactor">
    <cofactor evidence="6">
        <name>Zn(2+)</name>
        <dbReference type="ChEBI" id="CHEBI:29105"/>
    </cofactor>
</comment>
<dbReference type="GO" id="GO:0120539">
    <property type="term" value="F:4-hydroxy-3-methoxy-5-polyprenylbenzoate decarboxylase activity"/>
    <property type="evidence" value="ECO:0007669"/>
    <property type="project" value="UniProtKB-EC"/>
</dbReference>
<comment type="function">
    <text evidence="6">Lyase that catalyzes the C1-decarboxylation of 4-hydroxy-3-methoxy-5-(all-trans-polyprenyl)benzoic acid into 2-methoxy-6-(all-trans-polyprenyl)phenol during ubiquinone biosynthesis.</text>
</comment>
<accession>A0A388LQD5</accession>
<sequence length="1021" mass="113271">MDVEGDLLGLLFGSVRPSHRRSLVLELTIPLAQLADDLPLDIISQSDTSPVPHVLARSLTPYLQWSACLEDPGNDRQLPSRQAYLNPRGIINPSFFRDRAAAEDEALAAEEEADEEEEEQHGNRNETEEDDEEETPEERSYSEHSEGEPSEEEEPDDEEEEEESEYEGFEKESKMQEEGEGEEGTRVEGEGEEEDEEGGRVRRGRQTDEEGGRVRRGRQTDEEGGRVRRGRQTDEAGGEEEGWTTRRRIRREEAGEERGGGRRRKEEEEGQTRRRRIRVRRGGEKRERGEWPAAEGRRGRAEVGRQVPRRRRRRRRSVRLERRTREEEGGGGRIEMGGQMGTRRRRRRGGGSVTCALLSFFCLDFRAATPYLVGGGKRGQHVISLAGKNEKPDAYVGQGARRKEEKREEEEEEEREEEEEEREEEKEEEEEEEVENVERDLLFHSSGMTSLLTSEQRNGMQWAEREGGGGGGGGEGEGGVGGGGGGGGGGGREGGVGVGGGGGGGGSRERGKGSAAFVSRWWSDSKSPASRRKLTCRGPTCTSSRSNGCAATGYYIAAVHRAINVVVANGLRSASSIRGVDTQTRCPIEAPEVNARRAAVSCQVAGSDALSEYGCTQTDWRHVLPGSIGGSSTSTPPRFSGQSCRDGLQHLAEWFMSKSSVDRRCYPTCKEAAYSHGGAEIRPPRRSPFCFAVHDDRDQRLQQYSVRRSLLDCDTLSAAPSVGPLARRNEAHEIPLRSTRRHYWSAIAVEDWSAGDGIMTTGPASGKQTWEEESREQSAPHHSGGLPPLYETHVPLSSWKKAMVAAGSLVGALVNPARADLVAAAAETTGKLAYRNMLRRMKEHPDGQLLLKDRPRVTSATTSHAWNLPSNTFGHAYARFMDSRKFVADDRPPVRFVDDDELAYVATRVREVHDFWHVLFGLPTSVPGEIALKVVEFVQTGLPMCALALFASITRPASQRRVLREVYIPWGIRAGLRCADLTCIPYEKHFHEDLQELRGRWRIQPAPILSKAAIGTENKNT</sequence>
<organism evidence="8 9">
    <name type="scientific">Chara braunii</name>
    <name type="common">Braun's stonewort</name>
    <dbReference type="NCBI Taxonomy" id="69332"/>
    <lineage>
        <taxon>Eukaryota</taxon>
        <taxon>Viridiplantae</taxon>
        <taxon>Streptophyta</taxon>
        <taxon>Charophyceae</taxon>
        <taxon>Charales</taxon>
        <taxon>Characeae</taxon>
        <taxon>Chara</taxon>
    </lineage>
</organism>
<dbReference type="Proteomes" id="UP000265515">
    <property type="component" value="Unassembled WGS sequence"/>
</dbReference>
<comment type="similarity">
    <text evidence="6">Belongs to the COQ4 family.</text>
</comment>
<proteinExistence type="inferred from homology"/>
<keyword evidence="6" id="KW-0479">Metal-binding</keyword>
<keyword evidence="3 6" id="KW-0496">Mitochondrion</keyword>
<dbReference type="OrthoDB" id="4249at2759"/>
<feature type="binding site" evidence="6">
    <location>
        <position position="929"/>
    </location>
    <ligand>
        <name>Zn(2+)</name>
        <dbReference type="ChEBI" id="CHEBI:29105"/>
    </ligand>
</feature>
<dbReference type="HAMAP" id="MF_03111">
    <property type="entry name" value="Coq4"/>
    <property type="match status" value="1"/>
</dbReference>
<dbReference type="AlphaFoldDB" id="A0A388LQD5"/>
<dbReference type="EMBL" id="BFEA01000477">
    <property type="protein sequence ID" value="GBG84469.1"/>
    <property type="molecule type" value="Genomic_DNA"/>
</dbReference>
<feature type="compositionally biased region" description="Basic and acidic residues" evidence="7">
    <location>
        <begin position="168"/>
        <end position="189"/>
    </location>
</feature>
<evidence type="ECO:0000256" key="6">
    <source>
        <dbReference type="HAMAP-Rule" id="MF_03111"/>
    </source>
</evidence>
<feature type="compositionally biased region" description="Basic and acidic residues" evidence="7">
    <location>
        <begin position="205"/>
        <end position="234"/>
    </location>
</feature>
<name>A0A388LQD5_CHABU</name>
<evidence type="ECO:0000256" key="7">
    <source>
        <dbReference type="SAM" id="MobiDB-lite"/>
    </source>
</evidence>
<dbReference type="GO" id="GO:0008270">
    <property type="term" value="F:zinc ion binding"/>
    <property type="evidence" value="ECO:0007669"/>
    <property type="project" value="UniProtKB-UniRule"/>
</dbReference>
<comment type="subcellular location">
    <subcellularLocation>
        <location evidence="6">Mitochondrion inner membrane</location>
        <topology evidence="6">Peripheral membrane protein</topology>
        <orientation evidence="6">Matrix side</orientation>
    </subcellularLocation>
</comment>
<feature type="compositionally biased region" description="Acidic residues" evidence="7">
    <location>
        <begin position="103"/>
        <end position="119"/>
    </location>
</feature>
<feature type="compositionally biased region" description="Basic and acidic residues" evidence="7">
    <location>
        <begin position="137"/>
        <end position="147"/>
    </location>
</feature>
<feature type="compositionally biased region" description="Basic and acidic residues" evidence="7">
    <location>
        <begin position="281"/>
        <end position="303"/>
    </location>
</feature>
<reference evidence="8 9" key="1">
    <citation type="journal article" date="2018" name="Cell">
        <title>The Chara Genome: Secondary Complexity and Implications for Plant Terrestrialization.</title>
        <authorList>
            <person name="Nishiyama T."/>
            <person name="Sakayama H."/>
            <person name="Vries J.D."/>
            <person name="Buschmann H."/>
            <person name="Saint-Marcoux D."/>
            <person name="Ullrich K.K."/>
            <person name="Haas F.B."/>
            <person name="Vanderstraeten L."/>
            <person name="Becker D."/>
            <person name="Lang D."/>
            <person name="Vosolsobe S."/>
            <person name="Rombauts S."/>
            <person name="Wilhelmsson P.K.I."/>
            <person name="Janitza P."/>
            <person name="Kern R."/>
            <person name="Heyl A."/>
            <person name="Rumpler F."/>
            <person name="Villalobos L.I.A.C."/>
            <person name="Clay J.M."/>
            <person name="Skokan R."/>
            <person name="Toyoda A."/>
            <person name="Suzuki Y."/>
            <person name="Kagoshima H."/>
            <person name="Schijlen E."/>
            <person name="Tajeshwar N."/>
            <person name="Catarino B."/>
            <person name="Hetherington A.J."/>
            <person name="Saltykova A."/>
            <person name="Bonnot C."/>
            <person name="Breuninger H."/>
            <person name="Symeonidi A."/>
            <person name="Radhakrishnan G.V."/>
            <person name="Van Nieuwerburgh F."/>
            <person name="Deforce D."/>
            <person name="Chang C."/>
            <person name="Karol K.G."/>
            <person name="Hedrich R."/>
            <person name="Ulvskov P."/>
            <person name="Glockner G."/>
            <person name="Delwiche C.F."/>
            <person name="Petrasek J."/>
            <person name="Van de Peer Y."/>
            <person name="Friml J."/>
            <person name="Beilby M."/>
            <person name="Dolan L."/>
            <person name="Kohara Y."/>
            <person name="Sugano S."/>
            <person name="Fujiyama A."/>
            <person name="Delaux P.-M."/>
            <person name="Quint M."/>
            <person name="TheiBen G."/>
            <person name="Hagemann M."/>
            <person name="Harholt J."/>
            <person name="Dunand C."/>
            <person name="Zachgo S."/>
            <person name="Langdale J."/>
            <person name="Maumus F."/>
            <person name="Straeten D.V.D."/>
            <person name="Gould S.B."/>
            <person name="Rensing S.A."/>
        </authorList>
    </citation>
    <scope>NUCLEOTIDE SEQUENCE [LARGE SCALE GENOMIC DNA]</scope>
    <source>
        <strain evidence="8 9">S276</strain>
    </source>
</reference>
<feature type="compositionally biased region" description="Basic and acidic residues" evidence="7">
    <location>
        <begin position="769"/>
        <end position="779"/>
    </location>
</feature>